<evidence type="ECO:0000256" key="1">
    <source>
        <dbReference type="ARBA" id="ARBA00004141"/>
    </source>
</evidence>
<feature type="domain" description="Integral membrane bound transporter" evidence="6">
    <location>
        <begin position="196"/>
        <end position="320"/>
    </location>
</feature>
<evidence type="ECO:0000256" key="5">
    <source>
        <dbReference type="SAM" id="Phobius"/>
    </source>
</evidence>
<dbReference type="InterPro" id="IPR049453">
    <property type="entry name" value="Memb_transporter_dom"/>
</dbReference>
<sequence length="334" mass="37962">MKYKINIGSILLKSSNFLALLISFIIAIFIQDINFGTFIALGALFFYYYLPQTNHMGIKTICLCGLVGLFSFLLISTTSFLPWLTPLLLSLICSVFYFYNKLWNLKNPGPFLLVMIACFAGVNNALNPYIIIKSLLFIVLGIIIALSLALVNEFIFDFFGFEKSIDKTKPMKIRISRIPSNLLMRSFFYEFAIFLSFYISKSLNLFHFYWAVMACSAVLQAESMPTIFKRHRIYLISTMVGCLISYLVLMMPLSLITTMGLILIFNSLIYWKMATNYLVGNFFTTPMAILFAKLSSPVINDTSILSRLIAIIIGTTIAFITVYIVSYLKNRLVS</sequence>
<evidence type="ECO:0000256" key="4">
    <source>
        <dbReference type="ARBA" id="ARBA00023136"/>
    </source>
</evidence>
<feature type="transmembrane region" description="Helical" evidence="5">
    <location>
        <begin position="111"/>
        <end position="131"/>
    </location>
</feature>
<keyword evidence="3 5" id="KW-1133">Transmembrane helix</keyword>
<comment type="caution">
    <text evidence="7">The sequence shown here is derived from an EMBL/GenBank/DDBJ whole genome shotgun (WGS) entry which is preliminary data.</text>
</comment>
<dbReference type="Pfam" id="PF13515">
    <property type="entry name" value="FUSC_2"/>
    <property type="match status" value="1"/>
</dbReference>
<dbReference type="RefSeq" id="WP_248601341.1">
    <property type="nucleotide sequence ID" value="NZ_JAJIAO010000001.1"/>
</dbReference>
<feature type="transmembrane region" description="Helical" evidence="5">
    <location>
        <begin position="233"/>
        <end position="265"/>
    </location>
</feature>
<feature type="transmembrane region" description="Helical" evidence="5">
    <location>
        <begin position="7"/>
        <end position="27"/>
    </location>
</feature>
<evidence type="ECO:0000313" key="8">
    <source>
        <dbReference type="Proteomes" id="UP001522905"/>
    </source>
</evidence>
<dbReference type="EMBL" id="JAJIAO010000001">
    <property type="protein sequence ID" value="MCK8623957.1"/>
    <property type="molecule type" value="Genomic_DNA"/>
</dbReference>
<evidence type="ECO:0000259" key="6">
    <source>
        <dbReference type="Pfam" id="PF13515"/>
    </source>
</evidence>
<evidence type="ECO:0000313" key="7">
    <source>
        <dbReference type="EMBL" id="MCK8623957.1"/>
    </source>
</evidence>
<feature type="transmembrane region" description="Helical" evidence="5">
    <location>
        <begin position="205"/>
        <end position="221"/>
    </location>
</feature>
<feature type="transmembrane region" description="Helical" evidence="5">
    <location>
        <begin position="137"/>
        <end position="161"/>
    </location>
</feature>
<protein>
    <submittedName>
        <fullName evidence="7">FUSC family protein</fullName>
    </submittedName>
</protein>
<feature type="transmembrane region" description="Helical" evidence="5">
    <location>
        <begin position="182"/>
        <end position="199"/>
    </location>
</feature>
<keyword evidence="8" id="KW-1185">Reference proteome</keyword>
<name>A0ABT0HZF2_9LACO</name>
<evidence type="ECO:0000256" key="3">
    <source>
        <dbReference type="ARBA" id="ARBA00022989"/>
    </source>
</evidence>
<feature type="transmembrane region" description="Helical" evidence="5">
    <location>
        <begin position="33"/>
        <end position="50"/>
    </location>
</feature>
<feature type="transmembrane region" description="Helical" evidence="5">
    <location>
        <begin position="308"/>
        <end position="328"/>
    </location>
</feature>
<proteinExistence type="predicted"/>
<keyword evidence="2 5" id="KW-0812">Transmembrane</keyword>
<feature type="transmembrane region" description="Helical" evidence="5">
    <location>
        <begin position="57"/>
        <end position="75"/>
    </location>
</feature>
<evidence type="ECO:0000256" key="2">
    <source>
        <dbReference type="ARBA" id="ARBA00022692"/>
    </source>
</evidence>
<organism evidence="7 8">
    <name type="scientific">Apilactobacillus xinyiensis</name>
    <dbReference type="NCBI Taxonomy" id="2841032"/>
    <lineage>
        <taxon>Bacteria</taxon>
        <taxon>Bacillati</taxon>
        <taxon>Bacillota</taxon>
        <taxon>Bacilli</taxon>
        <taxon>Lactobacillales</taxon>
        <taxon>Lactobacillaceae</taxon>
        <taxon>Apilactobacillus</taxon>
    </lineage>
</organism>
<feature type="transmembrane region" description="Helical" evidence="5">
    <location>
        <begin position="277"/>
        <end position="296"/>
    </location>
</feature>
<gene>
    <name evidence="7" type="ORF">LNP07_00260</name>
</gene>
<reference evidence="7 8" key="1">
    <citation type="submission" date="2021-11" db="EMBL/GenBank/DDBJ databases">
        <title>Comparative genomics of bee honey and flower isolates.</title>
        <authorList>
            <person name="Bechtner J.D."/>
            <person name="Gallus M.K."/>
            <person name="Ehrmann M."/>
        </authorList>
    </citation>
    <scope>NUCLEOTIDE SEQUENCE [LARGE SCALE GENOMIC DNA]</scope>
    <source>
        <strain evidence="7 8">M161</strain>
    </source>
</reference>
<dbReference type="Proteomes" id="UP001522905">
    <property type="component" value="Unassembled WGS sequence"/>
</dbReference>
<keyword evidence="4 5" id="KW-0472">Membrane</keyword>
<accession>A0ABT0HZF2</accession>
<comment type="subcellular location">
    <subcellularLocation>
        <location evidence="1">Membrane</location>
        <topology evidence="1">Multi-pass membrane protein</topology>
    </subcellularLocation>
</comment>